<name>V4CPU4_LOTGI</name>
<dbReference type="HOGENOM" id="CLU_1113696_0_0_1"/>
<dbReference type="KEGG" id="lgi:LOTGIDRAFT_136226"/>
<dbReference type="RefSeq" id="XP_009044926.1">
    <property type="nucleotide sequence ID" value="XM_009046678.1"/>
</dbReference>
<keyword evidence="3" id="KW-1185">Reference proteome</keyword>
<reference evidence="2 3" key="1">
    <citation type="journal article" date="2013" name="Nature">
        <title>Insights into bilaterian evolution from three spiralian genomes.</title>
        <authorList>
            <person name="Simakov O."/>
            <person name="Marletaz F."/>
            <person name="Cho S.J."/>
            <person name="Edsinger-Gonzales E."/>
            <person name="Havlak P."/>
            <person name="Hellsten U."/>
            <person name="Kuo D.H."/>
            <person name="Larsson T."/>
            <person name="Lv J."/>
            <person name="Arendt D."/>
            <person name="Savage R."/>
            <person name="Osoegawa K."/>
            <person name="de Jong P."/>
            <person name="Grimwood J."/>
            <person name="Chapman J.A."/>
            <person name="Shapiro H."/>
            <person name="Aerts A."/>
            <person name="Otillar R.P."/>
            <person name="Terry A.Y."/>
            <person name="Boore J.L."/>
            <person name="Grigoriev I.V."/>
            <person name="Lindberg D.R."/>
            <person name="Seaver E.C."/>
            <person name="Weisblat D.A."/>
            <person name="Putnam N.H."/>
            <person name="Rokhsar D.S."/>
        </authorList>
    </citation>
    <scope>NUCLEOTIDE SEQUENCE [LARGE SCALE GENOMIC DNA]</scope>
</reference>
<feature type="compositionally biased region" description="Polar residues" evidence="1">
    <location>
        <begin position="12"/>
        <end position="28"/>
    </location>
</feature>
<feature type="region of interest" description="Disordered" evidence="1">
    <location>
        <begin position="1"/>
        <end position="38"/>
    </location>
</feature>
<evidence type="ECO:0000256" key="1">
    <source>
        <dbReference type="SAM" id="MobiDB-lite"/>
    </source>
</evidence>
<proteinExistence type="predicted"/>
<dbReference type="CTD" id="20233778"/>
<dbReference type="OrthoDB" id="6783748at2759"/>
<evidence type="ECO:0000313" key="3">
    <source>
        <dbReference type="Proteomes" id="UP000030746"/>
    </source>
</evidence>
<dbReference type="CDD" id="cd00303">
    <property type="entry name" value="retropepsin_like"/>
    <property type="match status" value="1"/>
</dbReference>
<dbReference type="EMBL" id="KB199753">
    <property type="protein sequence ID" value="ESP04440.1"/>
    <property type="molecule type" value="Genomic_DNA"/>
</dbReference>
<dbReference type="OMA" id="MAHYLNQ"/>
<dbReference type="Proteomes" id="UP000030746">
    <property type="component" value="Unassembled WGS sequence"/>
</dbReference>
<feature type="non-terminal residue" evidence="2">
    <location>
        <position position="250"/>
    </location>
</feature>
<dbReference type="AlphaFoldDB" id="V4CPU4"/>
<dbReference type="Gene3D" id="2.40.70.10">
    <property type="entry name" value="Acid Proteases"/>
    <property type="match status" value="1"/>
</dbReference>
<protein>
    <recommendedName>
        <fullName evidence="4">Peptidase A2 domain-containing protein</fullName>
    </recommendedName>
</protein>
<gene>
    <name evidence="2" type="ORF">LOTGIDRAFT_136226</name>
</gene>
<evidence type="ECO:0008006" key="4">
    <source>
        <dbReference type="Google" id="ProtNLM"/>
    </source>
</evidence>
<organism evidence="2 3">
    <name type="scientific">Lottia gigantea</name>
    <name type="common">Giant owl limpet</name>
    <dbReference type="NCBI Taxonomy" id="225164"/>
    <lineage>
        <taxon>Eukaryota</taxon>
        <taxon>Metazoa</taxon>
        <taxon>Spiralia</taxon>
        <taxon>Lophotrochozoa</taxon>
        <taxon>Mollusca</taxon>
        <taxon>Gastropoda</taxon>
        <taxon>Patellogastropoda</taxon>
        <taxon>Lottioidea</taxon>
        <taxon>Lottiidae</taxon>
        <taxon>Lottia</taxon>
    </lineage>
</organism>
<evidence type="ECO:0000313" key="2">
    <source>
        <dbReference type="EMBL" id="ESP04440.1"/>
    </source>
</evidence>
<accession>V4CPU4</accession>
<dbReference type="GeneID" id="20233778"/>
<dbReference type="InterPro" id="IPR021109">
    <property type="entry name" value="Peptidase_aspartic_dom_sf"/>
</dbReference>
<sequence>MHKGDKGASGGQEPSGSKSGSVLQNDGTSKGPVRPIVLPDTFTGKEEEFIDWLESFEACAAVNKWTDEEKCQFVAIKLKGSARKVFNNIEPRAKREREDELKRRLDGTRRPDLIGGGGFESLDCGGCSLLCSGLVERITTDMLVDTGFVYTLINKRLWDEICATGRSTPLGNRLVTFSESVISANGEIIHILGEVRLTFQLGYADIVHRVLVAPDLAQSCILVLDFLGKSKAVIDIHSRKLMIDGKTIPL</sequence>